<protein>
    <recommendedName>
        <fullName evidence="12">Golgin-84</fullName>
    </recommendedName>
</protein>
<dbReference type="Gene3D" id="1.20.5.1700">
    <property type="match status" value="1"/>
</dbReference>
<proteinExistence type="predicted"/>
<feature type="coiled-coil region" evidence="7">
    <location>
        <begin position="352"/>
        <end position="456"/>
    </location>
</feature>
<evidence type="ECO:0000256" key="1">
    <source>
        <dbReference type="ARBA" id="ARBA00004409"/>
    </source>
</evidence>
<dbReference type="Pfam" id="PF09787">
    <property type="entry name" value="Golgin_A5"/>
    <property type="match status" value="1"/>
</dbReference>
<evidence type="ECO:0000313" key="10">
    <source>
        <dbReference type="EMBL" id="CAL8111461.1"/>
    </source>
</evidence>
<keyword evidence="6 9" id="KW-0472">Membrane</keyword>
<dbReference type="PANTHER" id="PTHR13815">
    <property type="entry name" value="GOLGIN-84"/>
    <property type="match status" value="1"/>
</dbReference>
<dbReference type="InterPro" id="IPR019177">
    <property type="entry name" value="Golgin_subfamily_A_member_5"/>
</dbReference>
<reference evidence="10 11" key="1">
    <citation type="submission" date="2024-08" db="EMBL/GenBank/DDBJ databases">
        <authorList>
            <person name="Cucini C."/>
            <person name="Frati F."/>
        </authorList>
    </citation>
    <scope>NUCLEOTIDE SEQUENCE [LARGE SCALE GENOMIC DNA]</scope>
</reference>
<evidence type="ECO:0000313" key="11">
    <source>
        <dbReference type="Proteomes" id="UP001642540"/>
    </source>
</evidence>
<keyword evidence="4" id="KW-0333">Golgi apparatus</keyword>
<evidence type="ECO:0000256" key="9">
    <source>
        <dbReference type="SAM" id="Phobius"/>
    </source>
</evidence>
<feature type="transmembrane region" description="Helical" evidence="9">
    <location>
        <begin position="590"/>
        <end position="609"/>
    </location>
</feature>
<dbReference type="EMBL" id="CAXLJM020000046">
    <property type="protein sequence ID" value="CAL8111461.1"/>
    <property type="molecule type" value="Genomic_DNA"/>
</dbReference>
<dbReference type="SUPFAM" id="SSF57997">
    <property type="entry name" value="Tropomyosin"/>
    <property type="match status" value="1"/>
</dbReference>
<evidence type="ECO:0000256" key="4">
    <source>
        <dbReference type="ARBA" id="ARBA00023034"/>
    </source>
</evidence>
<keyword evidence="2 9" id="KW-0812">Transmembrane</keyword>
<feature type="coiled-coil region" evidence="7">
    <location>
        <begin position="500"/>
        <end position="527"/>
    </location>
</feature>
<organism evidence="10 11">
    <name type="scientific">Orchesella dallaii</name>
    <dbReference type="NCBI Taxonomy" id="48710"/>
    <lineage>
        <taxon>Eukaryota</taxon>
        <taxon>Metazoa</taxon>
        <taxon>Ecdysozoa</taxon>
        <taxon>Arthropoda</taxon>
        <taxon>Hexapoda</taxon>
        <taxon>Collembola</taxon>
        <taxon>Entomobryomorpha</taxon>
        <taxon>Entomobryoidea</taxon>
        <taxon>Orchesellidae</taxon>
        <taxon>Orchesellinae</taxon>
        <taxon>Orchesella</taxon>
    </lineage>
</organism>
<evidence type="ECO:0000256" key="7">
    <source>
        <dbReference type="SAM" id="Coils"/>
    </source>
</evidence>
<evidence type="ECO:0000256" key="3">
    <source>
        <dbReference type="ARBA" id="ARBA00022989"/>
    </source>
</evidence>
<name>A0ABP1R068_9HEXA</name>
<gene>
    <name evidence="10" type="ORF">ODALV1_LOCUS15058</name>
</gene>
<keyword evidence="3 9" id="KW-1133">Transmembrane helix</keyword>
<feature type="compositionally biased region" description="Low complexity" evidence="8">
    <location>
        <begin position="113"/>
        <end position="128"/>
    </location>
</feature>
<feature type="coiled-coil region" evidence="7">
    <location>
        <begin position="176"/>
        <end position="273"/>
    </location>
</feature>
<feature type="compositionally biased region" description="Polar residues" evidence="8">
    <location>
        <begin position="65"/>
        <end position="81"/>
    </location>
</feature>
<evidence type="ECO:0008006" key="12">
    <source>
        <dbReference type="Google" id="ProtNLM"/>
    </source>
</evidence>
<keyword evidence="11" id="KW-1185">Reference proteome</keyword>
<feature type="compositionally biased region" description="Polar residues" evidence="8">
    <location>
        <begin position="101"/>
        <end position="112"/>
    </location>
</feature>
<dbReference type="PANTHER" id="PTHR13815:SF7">
    <property type="entry name" value="GOLGIN SUBFAMILY A MEMBER 5"/>
    <property type="match status" value="1"/>
</dbReference>
<evidence type="ECO:0000256" key="8">
    <source>
        <dbReference type="SAM" id="MobiDB-lite"/>
    </source>
</evidence>
<dbReference type="Proteomes" id="UP001642540">
    <property type="component" value="Unassembled WGS sequence"/>
</dbReference>
<evidence type="ECO:0000256" key="2">
    <source>
        <dbReference type="ARBA" id="ARBA00022692"/>
    </source>
</evidence>
<sequence length="615" mass="69487">MSWLSEFAGKAEDFLNKIDKNAAVALSIPGTNEKRTKLKKLEPFIEPVDSSNSRPENIAAVDSASPVSGPSVNESTKSNNSGIGGSETRKSNAKIKPQAKNVLSTMTDNGAVSSASNSTKSNSLASKSVNQNGIERKKVVKGTPEENKTSEDDLIAYLNSSESTGLNETVILKNEVETQARELQLLTKNHRSLQKDHDDLKQKLQMYKDKLAREETTRHNSEAEEQDLKKLLEEKDDELSSLSSRHQQALETLQQLEVSQENLQKLEQCLLENTHLKSENETLVKRTEILASQVEAAETHVLSMKSTLSSMEKEFSNYKEKAKSILSYKDELIASLKNDGSSPRSDTSSGSTEELMAEVTALKNERELLQADLSQTRTAIESLKDDNVRLEKEVSTLRYFTEDLSAQLQREKENVGSLQSENLQVCQQLTSLQFQLEREKNERKRCEEQVAKYKESNVNSTDSNGQNGYLNNSYHEKELSKLKTRVTALSQSLYEKQSLINDLSTDKQLFQIEVERLKNELRDCRIESNEFCHGSVLPQTVIASQPLYLSESPWDSRVSSKMKRMYTQIDAVFCQFGLALRKRPNLRLGMSLYVVILHLWVFFVLFSWMHHAVPE</sequence>
<comment type="subcellular location">
    <subcellularLocation>
        <location evidence="1">Golgi apparatus membrane</location>
        <topology evidence="1">Single-pass type IV membrane protein</topology>
    </subcellularLocation>
</comment>
<accession>A0ABP1R068</accession>
<evidence type="ECO:0000256" key="5">
    <source>
        <dbReference type="ARBA" id="ARBA00023054"/>
    </source>
</evidence>
<keyword evidence="5 7" id="KW-0175">Coiled coil</keyword>
<comment type="caution">
    <text evidence="10">The sequence shown here is derived from an EMBL/GenBank/DDBJ whole genome shotgun (WGS) entry which is preliminary data.</text>
</comment>
<evidence type="ECO:0000256" key="6">
    <source>
        <dbReference type="ARBA" id="ARBA00023136"/>
    </source>
</evidence>
<feature type="region of interest" description="Disordered" evidence="8">
    <location>
        <begin position="46"/>
        <end position="148"/>
    </location>
</feature>